<feature type="compositionally biased region" description="Low complexity" evidence="1">
    <location>
        <begin position="306"/>
        <end position="317"/>
    </location>
</feature>
<protein>
    <recommendedName>
        <fullName evidence="5">TrbL/VirB6 plasmid conjugal transfer protein</fullName>
    </recommendedName>
</protein>
<feature type="compositionally biased region" description="Gly residues" evidence="1">
    <location>
        <begin position="318"/>
        <end position="358"/>
    </location>
</feature>
<feature type="region of interest" description="Disordered" evidence="1">
    <location>
        <begin position="298"/>
        <end position="361"/>
    </location>
</feature>
<name>A0A2T0S838_9ACTN</name>
<feature type="transmembrane region" description="Helical" evidence="2">
    <location>
        <begin position="95"/>
        <end position="113"/>
    </location>
</feature>
<evidence type="ECO:0008006" key="5">
    <source>
        <dbReference type="Google" id="ProtNLM"/>
    </source>
</evidence>
<evidence type="ECO:0000256" key="2">
    <source>
        <dbReference type="SAM" id="Phobius"/>
    </source>
</evidence>
<organism evidence="3 4">
    <name type="scientific">Pseudosporangium ferrugineum</name>
    <dbReference type="NCBI Taxonomy" id="439699"/>
    <lineage>
        <taxon>Bacteria</taxon>
        <taxon>Bacillati</taxon>
        <taxon>Actinomycetota</taxon>
        <taxon>Actinomycetes</taxon>
        <taxon>Micromonosporales</taxon>
        <taxon>Micromonosporaceae</taxon>
        <taxon>Pseudosporangium</taxon>
    </lineage>
</organism>
<comment type="caution">
    <text evidence="3">The sequence shown here is derived from an EMBL/GenBank/DDBJ whole genome shotgun (WGS) entry which is preliminary data.</text>
</comment>
<feature type="transmembrane region" description="Helical" evidence="2">
    <location>
        <begin position="170"/>
        <end position="188"/>
    </location>
</feature>
<sequence length="411" mass="39813">MYFGGGSGVTKLFDQGIDGILSSLASAILKAAISLFSDAASKIDTFDKDGTSVKTIAMQLNWLAVAIAVASLLFAAARMALERRGQAGITALKGLVKMILVGGAASVVLLNLAQEGDKYTNYLYEAGVKEQIKVIADCGTSGGTAFLLIIIGLLLIIAGIIHVILLYIRLGVMVVLSATLPLAAAASMTEWGASWWRKHIAWTVAWLVFKPATGLVIYAGTVMINSTSSNADQQKIAGCGVLLLSAVALPALLRLVVPAAAALGSSDGASGVATAAAGGAGKLATGAIAAGAGRAAQLGAGGGQKSGPSGAPSAAGSGSRGPAGGQGPSGGNGSSGPGGSSGTNGSSSGGSSSGGSSGNRGVRIASGAVRGAAAAVGFVAGAASKSAPAAAQHASHVVSGALPGVHDGDGH</sequence>
<keyword evidence="4" id="KW-1185">Reference proteome</keyword>
<keyword evidence="2" id="KW-0472">Membrane</keyword>
<feature type="transmembrane region" description="Helical" evidence="2">
    <location>
        <begin position="56"/>
        <end position="75"/>
    </location>
</feature>
<proteinExistence type="predicted"/>
<dbReference type="AlphaFoldDB" id="A0A2T0S838"/>
<gene>
    <name evidence="3" type="ORF">CLV70_106312</name>
</gene>
<accession>A0A2T0S838</accession>
<keyword evidence="2" id="KW-1133">Transmembrane helix</keyword>
<evidence type="ECO:0000313" key="3">
    <source>
        <dbReference type="EMBL" id="PRY29591.1"/>
    </source>
</evidence>
<keyword evidence="2" id="KW-0812">Transmembrane</keyword>
<evidence type="ECO:0000256" key="1">
    <source>
        <dbReference type="SAM" id="MobiDB-lite"/>
    </source>
</evidence>
<dbReference type="EMBL" id="PVZG01000006">
    <property type="protein sequence ID" value="PRY29591.1"/>
    <property type="molecule type" value="Genomic_DNA"/>
</dbReference>
<feature type="transmembrane region" description="Helical" evidence="2">
    <location>
        <begin position="236"/>
        <end position="257"/>
    </location>
</feature>
<dbReference type="Proteomes" id="UP000239209">
    <property type="component" value="Unassembled WGS sequence"/>
</dbReference>
<feature type="transmembrane region" description="Helical" evidence="2">
    <location>
        <begin position="145"/>
        <end position="165"/>
    </location>
</feature>
<reference evidence="3 4" key="1">
    <citation type="submission" date="2018-03" db="EMBL/GenBank/DDBJ databases">
        <title>Genomic Encyclopedia of Archaeal and Bacterial Type Strains, Phase II (KMG-II): from individual species to whole genera.</title>
        <authorList>
            <person name="Goeker M."/>
        </authorList>
    </citation>
    <scope>NUCLEOTIDE SEQUENCE [LARGE SCALE GENOMIC DNA]</scope>
    <source>
        <strain evidence="3 4">DSM 45348</strain>
    </source>
</reference>
<feature type="transmembrane region" description="Helical" evidence="2">
    <location>
        <begin position="200"/>
        <end position="224"/>
    </location>
</feature>
<evidence type="ECO:0000313" key="4">
    <source>
        <dbReference type="Proteomes" id="UP000239209"/>
    </source>
</evidence>